<accession>A0A4U6U4D4</accession>
<protein>
    <submittedName>
        <fullName evidence="2">Uncharacterized protein</fullName>
    </submittedName>
</protein>
<proteinExistence type="predicted"/>
<dbReference type="Gramene" id="TKW09185">
    <property type="protein sequence ID" value="TKW09185"/>
    <property type="gene ID" value="SEVIR_6G076750v2"/>
</dbReference>
<evidence type="ECO:0000256" key="1">
    <source>
        <dbReference type="SAM" id="MobiDB-lite"/>
    </source>
</evidence>
<keyword evidence="3" id="KW-1185">Reference proteome</keyword>
<evidence type="ECO:0000313" key="2">
    <source>
        <dbReference type="EMBL" id="TKW09185.1"/>
    </source>
</evidence>
<feature type="region of interest" description="Disordered" evidence="1">
    <location>
        <begin position="1"/>
        <end position="73"/>
    </location>
</feature>
<evidence type="ECO:0000313" key="3">
    <source>
        <dbReference type="Proteomes" id="UP000298652"/>
    </source>
</evidence>
<reference evidence="2" key="1">
    <citation type="submission" date="2019-03" db="EMBL/GenBank/DDBJ databases">
        <title>WGS assembly of Setaria viridis.</title>
        <authorList>
            <person name="Huang P."/>
            <person name="Jenkins J."/>
            <person name="Grimwood J."/>
            <person name="Barry K."/>
            <person name="Healey A."/>
            <person name="Mamidi S."/>
            <person name="Sreedasyam A."/>
            <person name="Shu S."/>
            <person name="Feldman M."/>
            <person name="Wu J."/>
            <person name="Yu Y."/>
            <person name="Chen C."/>
            <person name="Johnson J."/>
            <person name="Rokhsar D."/>
            <person name="Baxter I."/>
            <person name="Schmutz J."/>
            <person name="Brutnell T."/>
            <person name="Kellogg E."/>
        </authorList>
    </citation>
    <scope>NUCLEOTIDE SEQUENCE [LARGE SCALE GENOMIC DNA]</scope>
</reference>
<organism evidence="2 3">
    <name type="scientific">Setaria viridis</name>
    <name type="common">Green bristlegrass</name>
    <name type="synonym">Setaria italica subsp. viridis</name>
    <dbReference type="NCBI Taxonomy" id="4556"/>
    <lineage>
        <taxon>Eukaryota</taxon>
        <taxon>Viridiplantae</taxon>
        <taxon>Streptophyta</taxon>
        <taxon>Embryophyta</taxon>
        <taxon>Tracheophyta</taxon>
        <taxon>Spermatophyta</taxon>
        <taxon>Magnoliopsida</taxon>
        <taxon>Liliopsida</taxon>
        <taxon>Poales</taxon>
        <taxon>Poaceae</taxon>
        <taxon>PACMAD clade</taxon>
        <taxon>Panicoideae</taxon>
        <taxon>Panicodae</taxon>
        <taxon>Paniceae</taxon>
        <taxon>Cenchrinae</taxon>
        <taxon>Setaria</taxon>
    </lineage>
</organism>
<sequence>MASGGAALRCRPPTAAGLADVRPALPSTDSTLPDASSGPQSVPRREELAAAPAVARTGVSSAMAREAENPWRL</sequence>
<gene>
    <name evidence="2" type="ORF">SEVIR_6G076750v2</name>
</gene>
<name>A0A4U6U4D4_SETVI</name>
<dbReference type="Proteomes" id="UP000298652">
    <property type="component" value="Chromosome 6"/>
</dbReference>
<dbReference type="EMBL" id="CM016557">
    <property type="protein sequence ID" value="TKW09185.1"/>
    <property type="molecule type" value="Genomic_DNA"/>
</dbReference>
<feature type="compositionally biased region" description="Polar residues" evidence="1">
    <location>
        <begin position="27"/>
        <end position="40"/>
    </location>
</feature>
<dbReference type="AlphaFoldDB" id="A0A4U6U4D4"/>